<evidence type="ECO:0000256" key="2">
    <source>
        <dbReference type="ARBA" id="ARBA00022485"/>
    </source>
</evidence>
<dbReference type="GO" id="GO:0051539">
    <property type="term" value="F:4 iron, 4 sulfur cluster binding"/>
    <property type="evidence" value="ECO:0007669"/>
    <property type="project" value="UniProtKB-KW"/>
</dbReference>
<accession>A0A9X0WFY1</accession>
<dbReference type="GO" id="GO:0046872">
    <property type="term" value="F:metal ion binding"/>
    <property type="evidence" value="ECO:0007669"/>
    <property type="project" value="UniProtKB-KW"/>
</dbReference>
<feature type="domain" description="Radical SAM core" evidence="10">
    <location>
        <begin position="145"/>
        <end position="372"/>
    </location>
</feature>
<organism evidence="11 12">
    <name type="scientific">Thiocapsa imhoffii</name>
    <dbReference type="NCBI Taxonomy" id="382777"/>
    <lineage>
        <taxon>Bacteria</taxon>
        <taxon>Pseudomonadati</taxon>
        <taxon>Pseudomonadota</taxon>
        <taxon>Gammaproteobacteria</taxon>
        <taxon>Chromatiales</taxon>
        <taxon>Chromatiaceae</taxon>
        <taxon>Thiocapsa</taxon>
    </lineage>
</organism>
<dbReference type="SFLD" id="SFLDG01082">
    <property type="entry name" value="B12-binding_domain_containing"/>
    <property type="match status" value="1"/>
</dbReference>
<reference evidence="11 12" key="1">
    <citation type="journal article" date="2020" name="Microorganisms">
        <title>Osmotic Adaptation and Compatible Solute Biosynthesis of Phototrophic Bacteria as Revealed from Genome Analyses.</title>
        <authorList>
            <person name="Imhoff J.F."/>
            <person name="Rahn T."/>
            <person name="Kunzel S."/>
            <person name="Keller A."/>
            <person name="Neulinger S.C."/>
        </authorList>
    </citation>
    <scope>NUCLEOTIDE SEQUENCE [LARGE SCALE GENOMIC DNA]</scope>
    <source>
        <strain evidence="11 12">DSM 21303</strain>
    </source>
</reference>
<comment type="cofactor">
    <cofactor evidence="1">
        <name>[4Fe-4S] cluster</name>
        <dbReference type="ChEBI" id="CHEBI:49883"/>
    </cofactor>
</comment>
<keyword evidence="2" id="KW-0004">4Fe-4S</keyword>
<evidence type="ECO:0000256" key="3">
    <source>
        <dbReference type="ARBA" id="ARBA00022679"/>
    </source>
</evidence>
<evidence type="ECO:0000256" key="7">
    <source>
        <dbReference type="ARBA" id="ARBA00023014"/>
    </source>
</evidence>
<dbReference type="InterPro" id="IPR020612">
    <property type="entry name" value="Methylthiotransferase_CS"/>
</dbReference>
<protein>
    <submittedName>
        <fullName evidence="11">tRNA (N(6)-L-threonylcarbamoyladenosine(37)-C(2))-methylthiotransferase MtaB</fullName>
    </submittedName>
</protein>
<dbReference type="Pfam" id="PF04055">
    <property type="entry name" value="Radical_SAM"/>
    <property type="match status" value="1"/>
</dbReference>
<dbReference type="PANTHER" id="PTHR11918">
    <property type="entry name" value="RADICAL SAM PROTEINS"/>
    <property type="match status" value="1"/>
</dbReference>
<keyword evidence="7" id="KW-0411">Iron-sulfur</keyword>
<evidence type="ECO:0000256" key="1">
    <source>
        <dbReference type="ARBA" id="ARBA00001966"/>
    </source>
</evidence>
<dbReference type="SMART" id="SM00729">
    <property type="entry name" value="Elp3"/>
    <property type="match status" value="1"/>
</dbReference>
<dbReference type="PROSITE" id="PS01278">
    <property type="entry name" value="MTTASE_RADICAL"/>
    <property type="match status" value="1"/>
</dbReference>
<evidence type="ECO:0000313" key="12">
    <source>
        <dbReference type="Proteomes" id="UP001138802"/>
    </source>
</evidence>
<keyword evidence="3" id="KW-0808">Transferase</keyword>
<dbReference type="PANTHER" id="PTHR11918:SF45">
    <property type="entry name" value="THREONYLCARBAMOYLADENOSINE TRNA METHYLTHIOTRANSFERASE"/>
    <property type="match status" value="1"/>
</dbReference>
<dbReference type="SFLD" id="SFLDG01061">
    <property type="entry name" value="methylthiotransferase"/>
    <property type="match status" value="1"/>
</dbReference>
<evidence type="ECO:0000256" key="5">
    <source>
        <dbReference type="ARBA" id="ARBA00022723"/>
    </source>
</evidence>
<dbReference type="GO" id="GO:0035598">
    <property type="term" value="F:tRNA (N(6)-L-threonylcarbamoyladenosine(37)-C(2))-methylthiotransferase activity"/>
    <property type="evidence" value="ECO:0007669"/>
    <property type="project" value="TreeGrafter"/>
</dbReference>
<dbReference type="PROSITE" id="PS51918">
    <property type="entry name" value="RADICAL_SAM"/>
    <property type="match status" value="1"/>
</dbReference>
<gene>
    <name evidence="11" type="ORF">CKO25_01995</name>
</gene>
<feature type="region of interest" description="Disordered" evidence="8">
    <location>
        <begin position="436"/>
        <end position="468"/>
    </location>
</feature>
<dbReference type="Gene3D" id="3.40.50.12160">
    <property type="entry name" value="Methylthiotransferase, N-terminal domain"/>
    <property type="match status" value="1"/>
</dbReference>
<dbReference type="InterPro" id="IPR006467">
    <property type="entry name" value="MiaB-like_bact"/>
</dbReference>
<dbReference type="AlphaFoldDB" id="A0A9X0WFY1"/>
<name>A0A9X0WFY1_9GAMM</name>
<dbReference type="InterPro" id="IPR006638">
    <property type="entry name" value="Elp3/MiaA/NifB-like_rSAM"/>
</dbReference>
<dbReference type="Proteomes" id="UP001138802">
    <property type="component" value="Unassembled WGS sequence"/>
</dbReference>
<dbReference type="RefSeq" id="WP_200386205.1">
    <property type="nucleotide sequence ID" value="NZ_NRSD01000001.1"/>
</dbReference>
<evidence type="ECO:0000256" key="4">
    <source>
        <dbReference type="ARBA" id="ARBA00022691"/>
    </source>
</evidence>
<proteinExistence type="predicted"/>
<dbReference type="SFLD" id="SFLDS00029">
    <property type="entry name" value="Radical_SAM"/>
    <property type="match status" value="1"/>
</dbReference>
<dbReference type="PROSITE" id="PS51449">
    <property type="entry name" value="MTTASE_N"/>
    <property type="match status" value="1"/>
</dbReference>
<dbReference type="CDD" id="cd01335">
    <property type="entry name" value="Radical_SAM"/>
    <property type="match status" value="1"/>
</dbReference>
<dbReference type="InterPro" id="IPR058240">
    <property type="entry name" value="rSAM_sf"/>
</dbReference>
<keyword evidence="5" id="KW-0479">Metal-binding</keyword>
<keyword evidence="4" id="KW-0949">S-adenosyl-L-methionine</keyword>
<evidence type="ECO:0000313" key="11">
    <source>
        <dbReference type="EMBL" id="MBK1643447.1"/>
    </source>
</evidence>
<comment type="caution">
    <text evidence="11">The sequence shown here is derived from an EMBL/GenBank/DDBJ whole genome shotgun (WGS) entry which is preliminary data.</text>
</comment>
<dbReference type="InterPro" id="IPR005839">
    <property type="entry name" value="Methylthiotransferase"/>
</dbReference>
<keyword evidence="12" id="KW-1185">Reference proteome</keyword>
<dbReference type="NCBIfam" id="TIGR01579">
    <property type="entry name" value="MiaB-like-C"/>
    <property type="match status" value="1"/>
</dbReference>
<dbReference type="EMBL" id="NRSD01000001">
    <property type="protein sequence ID" value="MBK1643447.1"/>
    <property type="molecule type" value="Genomic_DNA"/>
</dbReference>
<dbReference type="InterPro" id="IPR023404">
    <property type="entry name" value="rSAM_horseshoe"/>
</dbReference>
<dbReference type="InterPro" id="IPR013848">
    <property type="entry name" value="Methylthiotransferase_N"/>
</dbReference>
<keyword evidence="6" id="KW-0408">Iron</keyword>
<evidence type="ECO:0000256" key="8">
    <source>
        <dbReference type="SAM" id="MobiDB-lite"/>
    </source>
</evidence>
<evidence type="ECO:0000259" key="10">
    <source>
        <dbReference type="PROSITE" id="PS51918"/>
    </source>
</evidence>
<dbReference type="InterPro" id="IPR007197">
    <property type="entry name" value="rSAM"/>
</dbReference>
<evidence type="ECO:0000259" key="9">
    <source>
        <dbReference type="PROSITE" id="PS51449"/>
    </source>
</evidence>
<feature type="compositionally biased region" description="Basic and acidic residues" evidence="8">
    <location>
        <begin position="459"/>
        <end position="468"/>
    </location>
</feature>
<feature type="domain" description="MTTase N-terminal" evidence="9">
    <location>
        <begin position="9"/>
        <end position="121"/>
    </location>
</feature>
<evidence type="ECO:0000256" key="6">
    <source>
        <dbReference type="ARBA" id="ARBA00023004"/>
    </source>
</evidence>
<sequence length="468" mass="52004">MSRDATRGARVRIATLGCRLNEAEAEEWARQFRDQGCQIVDTNEDADLIVINSCAVTHTAVRKSRQLLRRSQRADPAARVALSGCVATLGDPSIESAGAVDLVVVNDDKERLVELALQTLNRSPERIRDRPDPLETPNDAGLLLARGRQRAFIKVQDGCRYQCTFCITTQARGEERSRAPEQILEQIERLVAQGITEVVLTGVQLGGYGGERGPDLVELITLILRETDVSRLRLGSLEPWDLQDAFWRLFEDPRLLPHLHLPLQSGSDAVLRRMARRCKTQDFARLVAQARTLVPALNITTDIIVGFPGETHQDWQQTLSFAQAMQFGDIHAFGFSPRPGTRAAELSHRVDPATQAARLTELRALAQSMRHERLRRRVGQRTRVLCEGHSGTSQPDWLLGYSDDYLPVRIATAGSRIQVNQILEVQLSGLTGDGQSLVGEPIEDAATAHRARPCPPAHSEPHPPSRRR</sequence>
<dbReference type="Pfam" id="PF00919">
    <property type="entry name" value="UPF0004"/>
    <property type="match status" value="1"/>
</dbReference>
<dbReference type="SUPFAM" id="SSF102114">
    <property type="entry name" value="Radical SAM enzymes"/>
    <property type="match status" value="1"/>
</dbReference>
<dbReference type="Gene3D" id="3.80.30.20">
    <property type="entry name" value="tm_1862 like domain"/>
    <property type="match status" value="1"/>
</dbReference>
<dbReference type="NCBIfam" id="TIGR00089">
    <property type="entry name" value="MiaB/RimO family radical SAM methylthiotransferase"/>
    <property type="match status" value="1"/>
</dbReference>
<dbReference type="InterPro" id="IPR038135">
    <property type="entry name" value="Methylthiotransferase_N_sf"/>
</dbReference>